<organism evidence="2 3">
    <name type="scientific">Rhizophagus irregularis</name>
    <dbReference type="NCBI Taxonomy" id="588596"/>
    <lineage>
        <taxon>Eukaryota</taxon>
        <taxon>Fungi</taxon>
        <taxon>Fungi incertae sedis</taxon>
        <taxon>Mucoromycota</taxon>
        <taxon>Glomeromycotina</taxon>
        <taxon>Glomeromycetes</taxon>
        <taxon>Glomerales</taxon>
        <taxon>Glomeraceae</taxon>
        <taxon>Rhizophagus</taxon>
    </lineage>
</organism>
<sequence>MVSIENIVSPSKLIKPSNLSPDSGIDGLQKIGFYFIQLTPPGLDSLTNPNKAISQMDKATLSKFKLQLNFIAGMAKYAAVVKFKTSAYRSILPRDARAIFGLEPNYHVTSKIENFYNYFPFNNNPHDMPVGTTGYFSVAAGSFTQEQTTEERSNTILSAIAAAGGAFGTMAGVIIFCFGDLRLNPWGFVHKKLLANEFNNIRYTIYYHLLNQSIIDKMNKNRSWLKNRLKNFKFSSINDEDKKLLVDEFDKIRHVIDVYLLDKSKDPEKIAKYKYERELKFKNNTNNEDNTNNKDIINEKDQKLLNDEFRKIRELIDKYLLGTKPNIEEIFNKYNSLENNDILKDMKSMDEKDKKLLNDLFHQISHVISNHLLDIPKDEEIFNKYKETVETSSFSTEMNDGDKKLLVDEFNRIKHVINSLFNERKILGLFEYIEERELHFSNNMNENDKKLLNDKFCEIKEIIDNFLLNEPRIQTNVNFSEKMDSKDKELLTSYINNSNNVIHNIRNDIDNYILNKV</sequence>
<keyword evidence="1" id="KW-1133">Transmembrane helix</keyword>
<protein>
    <submittedName>
        <fullName evidence="2">Uncharacterized protein</fullName>
    </submittedName>
</protein>
<dbReference type="Proteomes" id="UP000234323">
    <property type="component" value="Unassembled WGS sequence"/>
</dbReference>
<evidence type="ECO:0000256" key="1">
    <source>
        <dbReference type="SAM" id="Phobius"/>
    </source>
</evidence>
<reference evidence="2 3" key="1">
    <citation type="submission" date="2015-10" db="EMBL/GenBank/DDBJ databases">
        <title>Genome analyses suggest a sexual origin of heterokaryosis in a supposedly ancient asexual fungus.</title>
        <authorList>
            <person name="Ropars J."/>
            <person name="Sedzielewska K."/>
            <person name="Noel J."/>
            <person name="Charron P."/>
            <person name="Farinelli L."/>
            <person name="Marton T."/>
            <person name="Kruger M."/>
            <person name="Pelin A."/>
            <person name="Brachmann A."/>
            <person name="Corradi N."/>
        </authorList>
    </citation>
    <scope>NUCLEOTIDE SEQUENCE [LARGE SCALE GENOMIC DNA]</scope>
    <source>
        <strain evidence="2 3">A4</strain>
    </source>
</reference>
<dbReference type="VEuPathDB" id="FungiDB:FUN_024695"/>
<dbReference type="VEuPathDB" id="FungiDB:RhiirA1_427659"/>
<accession>A0A2I1HE10</accession>
<keyword evidence="3" id="KW-1185">Reference proteome</keyword>
<dbReference type="VEuPathDB" id="FungiDB:RhiirFUN_003991"/>
<evidence type="ECO:0000313" key="3">
    <source>
        <dbReference type="Proteomes" id="UP000234323"/>
    </source>
</evidence>
<keyword evidence="1" id="KW-0472">Membrane</keyword>
<keyword evidence="1" id="KW-0812">Transmembrane</keyword>
<feature type="transmembrane region" description="Helical" evidence="1">
    <location>
        <begin position="156"/>
        <end position="178"/>
    </location>
</feature>
<proteinExistence type="predicted"/>
<name>A0A2I1HE10_9GLOM</name>
<dbReference type="EMBL" id="LLXI01002436">
    <property type="protein sequence ID" value="PKY57109.1"/>
    <property type="molecule type" value="Genomic_DNA"/>
</dbReference>
<comment type="caution">
    <text evidence="2">The sequence shown here is derived from an EMBL/GenBank/DDBJ whole genome shotgun (WGS) entry which is preliminary data.</text>
</comment>
<dbReference type="AlphaFoldDB" id="A0A2I1HE10"/>
<evidence type="ECO:0000313" key="2">
    <source>
        <dbReference type="EMBL" id="PKY57109.1"/>
    </source>
</evidence>
<gene>
    <name evidence="2" type="ORF">RhiirA4_477951</name>
</gene>